<reference evidence="1" key="1">
    <citation type="submission" date="2022-09" db="EMBL/GenBank/DDBJ databases">
        <authorList>
            <person name="Cesa-Luna C."/>
            <person name="Girard L."/>
            <person name="Lood C."/>
            <person name="Hofte M."/>
            <person name="De Mot R."/>
        </authorList>
    </citation>
    <scope>NUCLEOTIDE SEQUENCE</scope>
    <source>
        <strain evidence="1">B1M3-32</strain>
    </source>
</reference>
<sequence>MLDRIKKEPLCLGFAEFEWRNLSKAERRLIGLYRSLSEKEQGQLRRLSEILAINPEESANS</sequence>
<dbReference type="AlphaFoldDB" id="A0A9X2XM27"/>
<gene>
    <name evidence="1" type="ORF">OC940_25675</name>
</gene>
<reference evidence="1" key="2">
    <citation type="journal article" date="2023" name="mSystems">
        <title>Charting the Lipopeptidome of Nonpathogenic Pseudomonas.</title>
        <authorList>
            <person name="Cesa-Luna C."/>
            <person name="Geudens N."/>
            <person name="Girard L."/>
            <person name="De Roo V."/>
            <person name="Maklad H.R."/>
            <person name="Martins J.C."/>
            <person name="Hofte M."/>
            <person name="De Mot R."/>
        </authorList>
    </citation>
    <scope>NUCLEOTIDE SEQUENCE</scope>
    <source>
        <strain evidence="1">B1M3-32</strain>
    </source>
</reference>
<keyword evidence="2" id="KW-1185">Reference proteome</keyword>
<comment type="caution">
    <text evidence="1">The sequence shown here is derived from an EMBL/GenBank/DDBJ whole genome shotgun (WGS) entry which is preliminary data.</text>
</comment>
<evidence type="ECO:0000313" key="2">
    <source>
        <dbReference type="Proteomes" id="UP001139955"/>
    </source>
</evidence>
<organism evidence="1 2">
    <name type="scientific">Pseudomonas koreensis</name>
    <dbReference type="NCBI Taxonomy" id="198620"/>
    <lineage>
        <taxon>Bacteria</taxon>
        <taxon>Pseudomonadati</taxon>
        <taxon>Pseudomonadota</taxon>
        <taxon>Gammaproteobacteria</taxon>
        <taxon>Pseudomonadales</taxon>
        <taxon>Pseudomonadaceae</taxon>
        <taxon>Pseudomonas</taxon>
    </lineage>
</organism>
<dbReference type="RefSeq" id="WP_301623438.1">
    <property type="nucleotide sequence ID" value="NZ_JAOSKY010000021.1"/>
</dbReference>
<name>A0A9X2XM27_9PSED</name>
<evidence type="ECO:0000313" key="1">
    <source>
        <dbReference type="EMBL" id="MCU7251216.1"/>
    </source>
</evidence>
<proteinExistence type="predicted"/>
<dbReference type="EMBL" id="JAOSKY010000021">
    <property type="protein sequence ID" value="MCU7251216.1"/>
    <property type="molecule type" value="Genomic_DNA"/>
</dbReference>
<accession>A0A9X2XM27</accession>
<protein>
    <submittedName>
        <fullName evidence="1">Uncharacterized protein</fullName>
    </submittedName>
</protein>
<dbReference type="Proteomes" id="UP001139955">
    <property type="component" value="Unassembled WGS sequence"/>
</dbReference>